<dbReference type="PROSITE" id="PS00153">
    <property type="entry name" value="ATPASE_GAMMA"/>
    <property type="match status" value="1"/>
</dbReference>
<reference evidence="12 13" key="2">
    <citation type="submission" date="2018-10" db="EMBL/GenBank/DDBJ databases">
        <authorList>
            <consortium name="Pathogen Informatics"/>
        </authorList>
    </citation>
    <scope>NUCLEOTIDE SEQUENCE [LARGE SCALE GENOMIC DNA]</scope>
</reference>
<dbReference type="PANTHER" id="PTHR11693">
    <property type="entry name" value="ATP SYNTHASE GAMMA CHAIN"/>
    <property type="match status" value="1"/>
</dbReference>
<gene>
    <name evidence="12" type="ORF">EVEC_LOCUS1709</name>
</gene>
<keyword evidence="10 11" id="KW-0066">ATP synthesis</keyword>
<keyword evidence="5" id="KW-0999">Mitochondrion inner membrane</keyword>
<dbReference type="EMBL" id="UXUI01007255">
    <property type="protein sequence ID" value="VDD86566.1"/>
    <property type="molecule type" value="Genomic_DNA"/>
</dbReference>
<evidence type="ECO:0000256" key="8">
    <source>
        <dbReference type="ARBA" id="ARBA00023136"/>
    </source>
</evidence>
<dbReference type="SUPFAM" id="SSF52943">
    <property type="entry name" value="ATP synthase (F1-ATPase), gamma subunit"/>
    <property type="match status" value="1"/>
</dbReference>
<evidence type="ECO:0000256" key="4">
    <source>
        <dbReference type="ARBA" id="ARBA00022781"/>
    </source>
</evidence>
<dbReference type="FunFam" id="3.40.1380.10:FF:000003">
    <property type="entry name" value="ATP synthase subunit gamma"/>
    <property type="match status" value="1"/>
</dbReference>
<evidence type="ECO:0000256" key="5">
    <source>
        <dbReference type="ARBA" id="ARBA00022792"/>
    </source>
</evidence>
<keyword evidence="4 11" id="KW-0375">Hydrogen ion transport</keyword>
<dbReference type="Proteomes" id="UP000274131">
    <property type="component" value="Unassembled WGS sequence"/>
</dbReference>
<keyword evidence="6 11" id="KW-0406">Ion transport</keyword>
<dbReference type="GO" id="GO:0005743">
    <property type="term" value="C:mitochondrial inner membrane"/>
    <property type="evidence" value="ECO:0007669"/>
    <property type="project" value="UniProtKB-SubCell"/>
</dbReference>
<reference evidence="14" key="1">
    <citation type="submission" date="2017-02" db="UniProtKB">
        <authorList>
            <consortium name="WormBaseParasite"/>
        </authorList>
    </citation>
    <scope>IDENTIFICATION</scope>
</reference>
<evidence type="ECO:0000256" key="2">
    <source>
        <dbReference type="ARBA" id="ARBA00007681"/>
    </source>
</evidence>
<keyword evidence="9 11" id="KW-0139">CF(1)</keyword>
<dbReference type="GO" id="GO:0045259">
    <property type="term" value="C:proton-transporting ATP synthase complex"/>
    <property type="evidence" value="ECO:0007669"/>
    <property type="project" value="UniProtKB-KW"/>
</dbReference>
<evidence type="ECO:0000256" key="7">
    <source>
        <dbReference type="ARBA" id="ARBA00023128"/>
    </source>
</evidence>
<keyword evidence="8" id="KW-0472">Membrane</keyword>
<keyword evidence="13" id="KW-1185">Reference proteome</keyword>
<dbReference type="InterPro" id="IPR023632">
    <property type="entry name" value="ATP_synth_F1_gsu_CS"/>
</dbReference>
<dbReference type="WBParaSite" id="EVEC_0000200101-mRNA-1">
    <property type="protein sequence ID" value="EVEC_0000200101-mRNA-1"/>
    <property type="gene ID" value="EVEC_0000200101"/>
</dbReference>
<organism evidence="14">
    <name type="scientific">Enterobius vermicularis</name>
    <name type="common">Human pinworm</name>
    <dbReference type="NCBI Taxonomy" id="51028"/>
    <lineage>
        <taxon>Eukaryota</taxon>
        <taxon>Metazoa</taxon>
        <taxon>Ecdysozoa</taxon>
        <taxon>Nematoda</taxon>
        <taxon>Chromadorea</taxon>
        <taxon>Rhabditida</taxon>
        <taxon>Spirurina</taxon>
        <taxon>Oxyuridomorpha</taxon>
        <taxon>Oxyuroidea</taxon>
        <taxon>Oxyuridae</taxon>
        <taxon>Enterobius</taxon>
    </lineage>
</organism>
<dbReference type="PANTHER" id="PTHR11693:SF22">
    <property type="entry name" value="ATP SYNTHASE SUBUNIT GAMMA, MITOCHONDRIAL"/>
    <property type="match status" value="1"/>
</dbReference>
<protein>
    <recommendedName>
        <fullName evidence="11">ATP synthase subunit gamma</fullName>
    </recommendedName>
</protein>
<dbReference type="Gene3D" id="1.10.287.80">
    <property type="entry name" value="ATP synthase, gamma subunit, helix hairpin domain"/>
    <property type="match status" value="1"/>
</dbReference>
<name>A0A0N4UWW8_ENTVE</name>
<dbReference type="FunFam" id="1.10.287.80:FF:000007">
    <property type="entry name" value="ATP synthase gamma chain"/>
    <property type="match status" value="1"/>
</dbReference>
<comment type="similarity">
    <text evidence="2 11">Belongs to the ATPase gamma chain family.</text>
</comment>
<comment type="subcellular location">
    <subcellularLocation>
        <location evidence="1">Mitochondrion inner membrane</location>
        <topology evidence="1">Peripheral membrane protein</topology>
    </subcellularLocation>
</comment>
<dbReference type="GO" id="GO:0046933">
    <property type="term" value="F:proton-transporting ATP synthase activity, rotational mechanism"/>
    <property type="evidence" value="ECO:0007669"/>
    <property type="project" value="InterPro"/>
</dbReference>
<keyword evidence="7" id="KW-0496">Mitochondrion</keyword>
<evidence type="ECO:0000256" key="1">
    <source>
        <dbReference type="ARBA" id="ARBA00004637"/>
    </source>
</evidence>
<dbReference type="InterPro" id="IPR035968">
    <property type="entry name" value="ATP_synth_F1_ATPase_gsu"/>
</dbReference>
<evidence type="ECO:0000256" key="9">
    <source>
        <dbReference type="ARBA" id="ARBA00023196"/>
    </source>
</evidence>
<sequence>MLGPKLSELVPLAVYGQFRGFATLKDISVRLKSIKNIQKITKSMKMVSAAKYAKAERDLKGARAYGVGAQCFFQNVGADEKTGEKRKHLLVLMTSDRGLCGAVHSAIAKEARHILNSKPADVEYKLVLIGDKAKAALSRQYAKDILFTCNEIGKHPPSFADASVAASAILDCGYQFETGHIIYNRFKTVVSYETSKLQIMPLEAIKGLEKLAVYDSLDDDVLLSYSEYSLAQLIFYAMKESATSEQSSRMTAMEGATKNAGEMIDKLTMQFNRTRQAVITRELIEIISGAAAV</sequence>
<keyword evidence="3 11" id="KW-0813">Transport</keyword>
<dbReference type="Gene3D" id="3.40.1380.10">
    <property type="match status" value="1"/>
</dbReference>
<dbReference type="PIRSF" id="PIRSF039089">
    <property type="entry name" value="ATP_synthase_gamma"/>
    <property type="match status" value="1"/>
</dbReference>
<dbReference type="PRINTS" id="PR00126">
    <property type="entry name" value="ATPASEGAMMA"/>
</dbReference>
<dbReference type="Pfam" id="PF00231">
    <property type="entry name" value="ATP-synt"/>
    <property type="match status" value="1"/>
</dbReference>
<evidence type="ECO:0000313" key="12">
    <source>
        <dbReference type="EMBL" id="VDD86566.1"/>
    </source>
</evidence>
<evidence type="ECO:0000313" key="14">
    <source>
        <dbReference type="WBParaSite" id="EVEC_0000200101-mRNA-1"/>
    </source>
</evidence>
<dbReference type="STRING" id="51028.A0A0N4UWW8"/>
<evidence type="ECO:0000256" key="3">
    <source>
        <dbReference type="ARBA" id="ARBA00022448"/>
    </source>
</evidence>
<evidence type="ECO:0000313" key="13">
    <source>
        <dbReference type="Proteomes" id="UP000274131"/>
    </source>
</evidence>
<dbReference type="AlphaFoldDB" id="A0A0N4UWW8"/>
<dbReference type="CDD" id="cd12151">
    <property type="entry name" value="F1-ATPase_gamma"/>
    <property type="match status" value="1"/>
</dbReference>
<proteinExistence type="inferred from homology"/>
<comment type="subunit">
    <text evidence="11">F-type ATPases have 2 components, CF(1) - the catalytic core - and CF(0) - the membrane proton channel. CF(1) and CF(0) have multiple subunits.</text>
</comment>
<dbReference type="OrthoDB" id="239812at2759"/>
<accession>A0A0N4UWW8</accession>
<evidence type="ECO:0000256" key="10">
    <source>
        <dbReference type="ARBA" id="ARBA00023310"/>
    </source>
</evidence>
<evidence type="ECO:0000256" key="11">
    <source>
        <dbReference type="RuleBase" id="RU004001"/>
    </source>
</evidence>
<dbReference type="NCBIfam" id="TIGR01146">
    <property type="entry name" value="ATPsyn_F1gamma"/>
    <property type="match status" value="1"/>
</dbReference>
<evidence type="ECO:0000256" key="6">
    <source>
        <dbReference type="ARBA" id="ARBA00023065"/>
    </source>
</evidence>
<dbReference type="InterPro" id="IPR000131">
    <property type="entry name" value="ATP_synth_F1_gsu"/>
</dbReference>